<dbReference type="RefSeq" id="WP_284388855.1">
    <property type="nucleotide sequence ID" value="NZ_BSNG01000001.1"/>
</dbReference>
<accession>A0ABQ5UC95</accession>
<evidence type="ECO:0000313" key="3">
    <source>
        <dbReference type="Proteomes" id="UP001161406"/>
    </source>
</evidence>
<gene>
    <name evidence="2" type="ORF">GCM10007913_11850</name>
</gene>
<comment type="caution">
    <text evidence="2">The sequence shown here is derived from an EMBL/GenBank/DDBJ whole genome shotgun (WGS) entry which is preliminary data.</text>
</comment>
<proteinExistence type="predicted"/>
<evidence type="ECO:0000256" key="1">
    <source>
        <dbReference type="SAM" id="Phobius"/>
    </source>
</evidence>
<feature type="transmembrane region" description="Helical" evidence="1">
    <location>
        <begin position="49"/>
        <end position="68"/>
    </location>
</feature>
<keyword evidence="1" id="KW-0472">Membrane</keyword>
<dbReference type="Proteomes" id="UP001161406">
    <property type="component" value="Unassembled WGS sequence"/>
</dbReference>
<protein>
    <submittedName>
        <fullName evidence="2">Uncharacterized protein</fullName>
    </submittedName>
</protein>
<keyword evidence="1" id="KW-1133">Transmembrane helix</keyword>
<sequence length="76" mass="8244">MSSSAEGDGCTGFQWLEAHFPIRACCDVHDAGGSDGTLLDCLAAATPDWALPIVVLCVFLMVVFRPLYQWLKARAK</sequence>
<evidence type="ECO:0000313" key="2">
    <source>
        <dbReference type="EMBL" id="GLQ09253.1"/>
    </source>
</evidence>
<keyword evidence="1" id="KW-0812">Transmembrane</keyword>
<name>A0ABQ5UC95_9HYPH</name>
<keyword evidence="3" id="KW-1185">Reference proteome</keyword>
<organism evidence="2 3">
    <name type="scientific">Devosia yakushimensis</name>
    <dbReference type="NCBI Taxonomy" id="470028"/>
    <lineage>
        <taxon>Bacteria</taxon>
        <taxon>Pseudomonadati</taxon>
        <taxon>Pseudomonadota</taxon>
        <taxon>Alphaproteobacteria</taxon>
        <taxon>Hyphomicrobiales</taxon>
        <taxon>Devosiaceae</taxon>
        <taxon>Devosia</taxon>
    </lineage>
</organism>
<reference evidence="2" key="1">
    <citation type="journal article" date="2014" name="Int. J. Syst. Evol. Microbiol.">
        <title>Complete genome of a new Firmicutes species belonging to the dominant human colonic microbiota ('Ruminococcus bicirculans') reveals two chromosomes and a selective capacity to utilize plant glucans.</title>
        <authorList>
            <consortium name="NISC Comparative Sequencing Program"/>
            <person name="Wegmann U."/>
            <person name="Louis P."/>
            <person name="Goesmann A."/>
            <person name="Henrissat B."/>
            <person name="Duncan S.H."/>
            <person name="Flint H.J."/>
        </authorList>
    </citation>
    <scope>NUCLEOTIDE SEQUENCE</scope>
    <source>
        <strain evidence="2">NBRC 103855</strain>
    </source>
</reference>
<dbReference type="EMBL" id="BSNG01000001">
    <property type="protein sequence ID" value="GLQ09253.1"/>
    <property type="molecule type" value="Genomic_DNA"/>
</dbReference>
<reference evidence="2" key="2">
    <citation type="submission" date="2023-01" db="EMBL/GenBank/DDBJ databases">
        <title>Draft genome sequence of Devosia yakushimensis strain NBRC 103855.</title>
        <authorList>
            <person name="Sun Q."/>
            <person name="Mori K."/>
        </authorList>
    </citation>
    <scope>NUCLEOTIDE SEQUENCE</scope>
    <source>
        <strain evidence="2">NBRC 103855</strain>
    </source>
</reference>